<feature type="transmembrane region" description="Helical" evidence="5">
    <location>
        <begin position="63"/>
        <end position="83"/>
    </location>
</feature>
<dbReference type="OrthoDB" id="2417400at2"/>
<accession>A0A0B0IJB8</accession>
<evidence type="ECO:0000256" key="2">
    <source>
        <dbReference type="ARBA" id="ARBA00022692"/>
    </source>
</evidence>
<keyword evidence="8" id="KW-1185">Reference proteome</keyword>
<evidence type="ECO:0000256" key="3">
    <source>
        <dbReference type="ARBA" id="ARBA00022989"/>
    </source>
</evidence>
<dbReference type="Proteomes" id="UP000030832">
    <property type="component" value="Unassembled WGS sequence"/>
</dbReference>
<protein>
    <submittedName>
        <fullName evidence="7">Cytochrome C assembly protein</fullName>
    </submittedName>
</protein>
<dbReference type="GO" id="GO:0017004">
    <property type="term" value="P:cytochrome complex assembly"/>
    <property type="evidence" value="ECO:0007669"/>
    <property type="project" value="InterPro"/>
</dbReference>
<evidence type="ECO:0000256" key="5">
    <source>
        <dbReference type="SAM" id="Phobius"/>
    </source>
</evidence>
<dbReference type="STRING" id="333138.LQ50_06150"/>
<comment type="subcellular location">
    <subcellularLocation>
        <location evidence="1">Membrane</location>
        <topology evidence="1">Multi-pass membrane protein</topology>
    </subcellularLocation>
</comment>
<feature type="transmembrane region" description="Helical" evidence="5">
    <location>
        <begin position="241"/>
        <end position="260"/>
    </location>
</feature>
<feature type="transmembrane region" description="Helical" evidence="5">
    <location>
        <begin position="6"/>
        <end position="24"/>
    </location>
</feature>
<keyword evidence="2 5" id="KW-0812">Transmembrane</keyword>
<dbReference type="InterPro" id="IPR045062">
    <property type="entry name" value="Cyt_c_biogenesis_CcsA/CcmC"/>
</dbReference>
<feature type="domain" description="Cytochrome c assembly protein" evidence="6">
    <location>
        <begin position="66"/>
        <end position="263"/>
    </location>
</feature>
<organism evidence="7 8">
    <name type="scientific">Halalkalibacter okhensis</name>
    <dbReference type="NCBI Taxonomy" id="333138"/>
    <lineage>
        <taxon>Bacteria</taxon>
        <taxon>Bacillati</taxon>
        <taxon>Bacillota</taxon>
        <taxon>Bacilli</taxon>
        <taxon>Bacillales</taxon>
        <taxon>Bacillaceae</taxon>
        <taxon>Halalkalibacter</taxon>
    </lineage>
</organism>
<evidence type="ECO:0000256" key="4">
    <source>
        <dbReference type="ARBA" id="ARBA00023136"/>
    </source>
</evidence>
<dbReference type="EMBL" id="JRJU01000005">
    <property type="protein sequence ID" value="KHF40967.1"/>
    <property type="molecule type" value="Genomic_DNA"/>
</dbReference>
<evidence type="ECO:0000313" key="8">
    <source>
        <dbReference type="Proteomes" id="UP000030832"/>
    </source>
</evidence>
<gene>
    <name evidence="7" type="ORF">LQ50_06150</name>
</gene>
<keyword evidence="3 5" id="KW-1133">Transmembrane helix</keyword>
<sequence length="271" mass="31381">MNWIYPITIVLYSISLIGYFVDFLQHNRKVNIMAFWLLSIVWVLQTVFFVIRAIELDRVPLLTPFEGLFFYAWLVVTLSLAINWSFRVDFLVLFTNVIGFSMMAFSLFTPDGDVPESLSALLASELLIIHISFIILSYAAFTFSFACQIMYVIQHQMLKRKVWGKRLLRFGALSKLDSFSFIAVMIAWPFLLIGLILGFIWAHSQLTYVPFFDSKVISSLFVLGIYAVFIYQRVVKLSRGYNMSLLGIAGFLVLLINYFLSGQYSSFHMWY</sequence>
<dbReference type="PANTHER" id="PTHR30071">
    <property type="entry name" value="HEME EXPORTER PROTEIN C"/>
    <property type="match status" value="1"/>
</dbReference>
<comment type="caution">
    <text evidence="7">The sequence shown here is derived from an EMBL/GenBank/DDBJ whole genome shotgun (WGS) entry which is preliminary data.</text>
</comment>
<evidence type="ECO:0000313" key="7">
    <source>
        <dbReference type="EMBL" id="KHF40967.1"/>
    </source>
</evidence>
<feature type="transmembrane region" description="Helical" evidence="5">
    <location>
        <begin position="90"/>
        <end position="108"/>
    </location>
</feature>
<dbReference type="InterPro" id="IPR002541">
    <property type="entry name" value="Cyt_c_assembly"/>
</dbReference>
<dbReference type="eggNOG" id="COG0755">
    <property type="taxonomic scope" value="Bacteria"/>
</dbReference>
<feature type="transmembrane region" description="Helical" evidence="5">
    <location>
        <begin position="179"/>
        <end position="202"/>
    </location>
</feature>
<dbReference type="AlphaFoldDB" id="A0A0B0IJB8"/>
<feature type="transmembrane region" description="Helical" evidence="5">
    <location>
        <begin position="208"/>
        <end position="229"/>
    </location>
</feature>
<dbReference type="RefSeq" id="WP_034626993.1">
    <property type="nucleotide sequence ID" value="NZ_JRJU01000005.1"/>
</dbReference>
<reference evidence="7 8" key="1">
    <citation type="submission" date="2014-09" db="EMBL/GenBank/DDBJ databases">
        <title>Genome sequencing and annotation of Bacillus Okhensis strain Kh10-101T.</title>
        <authorList>
            <person name="Prakash J.S."/>
        </authorList>
    </citation>
    <scope>NUCLEOTIDE SEQUENCE [LARGE SCALE GENOMIC DNA]</scope>
    <source>
        <strain evidence="8">Kh10-101T</strain>
    </source>
</reference>
<dbReference type="GO" id="GO:0020037">
    <property type="term" value="F:heme binding"/>
    <property type="evidence" value="ECO:0007669"/>
    <property type="project" value="InterPro"/>
</dbReference>
<dbReference type="PANTHER" id="PTHR30071:SF15">
    <property type="entry name" value="PROTEIN HEMX"/>
    <property type="match status" value="1"/>
</dbReference>
<proteinExistence type="predicted"/>
<name>A0A0B0IJB8_9BACI</name>
<evidence type="ECO:0000259" key="6">
    <source>
        <dbReference type="Pfam" id="PF01578"/>
    </source>
</evidence>
<dbReference type="GO" id="GO:0005886">
    <property type="term" value="C:plasma membrane"/>
    <property type="evidence" value="ECO:0007669"/>
    <property type="project" value="TreeGrafter"/>
</dbReference>
<evidence type="ECO:0000256" key="1">
    <source>
        <dbReference type="ARBA" id="ARBA00004141"/>
    </source>
</evidence>
<feature type="transmembrane region" description="Helical" evidence="5">
    <location>
        <begin position="128"/>
        <end position="153"/>
    </location>
</feature>
<keyword evidence="4 5" id="KW-0472">Membrane</keyword>
<feature type="transmembrane region" description="Helical" evidence="5">
    <location>
        <begin position="31"/>
        <end position="51"/>
    </location>
</feature>
<dbReference type="Pfam" id="PF01578">
    <property type="entry name" value="Cytochrom_C_asm"/>
    <property type="match status" value="1"/>
</dbReference>